<evidence type="ECO:0000313" key="1">
    <source>
        <dbReference type="Proteomes" id="UP000887576"/>
    </source>
</evidence>
<organism evidence="1 2">
    <name type="scientific">Panagrolaimus sp. JU765</name>
    <dbReference type="NCBI Taxonomy" id="591449"/>
    <lineage>
        <taxon>Eukaryota</taxon>
        <taxon>Metazoa</taxon>
        <taxon>Ecdysozoa</taxon>
        <taxon>Nematoda</taxon>
        <taxon>Chromadorea</taxon>
        <taxon>Rhabditida</taxon>
        <taxon>Tylenchina</taxon>
        <taxon>Panagrolaimomorpha</taxon>
        <taxon>Panagrolaimoidea</taxon>
        <taxon>Panagrolaimidae</taxon>
        <taxon>Panagrolaimus</taxon>
    </lineage>
</organism>
<dbReference type="Proteomes" id="UP000887576">
    <property type="component" value="Unplaced"/>
</dbReference>
<dbReference type="WBParaSite" id="JU765_v2.g7913.t1">
    <property type="protein sequence ID" value="JU765_v2.g7913.t1"/>
    <property type="gene ID" value="JU765_v2.g7913"/>
</dbReference>
<evidence type="ECO:0000313" key="2">
    <source>
        <dbReference type="WBParaSite" id="JU765_v2.g7913.t1"/>
    </source>
</evidence>
<name>A0AC34RKX7_9BILA</name>
<accession>A0AC34RKX7</accession>
<proteinExistence type="predicted"/>
<sequence length="548" mass="61361">MIFCLSTSIGDGIAAAAAVTVSTVYGNIEGFEYETLNGFKSDVFLGIPFAKPPVGELRYEKPVPVEPWNTTLSATAYKSQCATFTYSSSQSEDCLYLNIMRPSTPSTDPRGYPVAVWIHGGGFITGSASLTAPYEYTVQNLVSRGMIFISTNYRLGPFGFYSNGDKNAPGNNGLWDLYEALKFVNKVIGNFGGNAKRVTIFGQSAGAACVSYLSLKPEAKKLFSQSIQMSGGFQGLWAQGDDVIASTKKLNTFLGCDTAENPKNCAKNFTLAETQTALQSFINPIPGFGSRVNDPDISFFNPRFDGEFIEAKTFEKAIKHAPKRTQMFGTNSQEIAGYSRYPANFSYYLPIPYWKFKNFTTNDFSEYVAKLYGTEEAYGNNKQDATEKIVNWYLDNAIYTHDIPLQSYGQIVSDLYFTVPQRREAKAKTKSGNDVYFYKYSYVPTAYRDPQNDGAQHSTELRNLFNFTTDPEWAAVQQTFIDLYVSFIKTGKPTTNGITWPAVNKRAVPYLDINVNTTIGQDLWPEREAFWNKMAKKYDFDWSSRMHV</sequence>
<reference evidence="2" key="1">
    <citation type="submission" date="2022-11" db="UniProtKB">
        <authorList>
            <consortium name="WormBaseParasite"/>
        </authorList>
    </citation>
    <scope>IDENTIFICATION</scope>
</reference>
<protein>
    <submittedName>
        <fullName evidence="2">Carboxylic ester hydrolase</fullName>
    </submittedName>
</protein>